<sequence length="110" mass="12140">GDGRKIHRKQQTTGILQNGEWARFLEEQHFLIGISIEGRGSLHKQHRVNFAGKRSHEQVVAATAGHKAPQIGINSLGVGGKHIVGQSAEVFEFVEVEGSNFIQGSLWWSE</sequence>
<dbReference type="PANTHER" id="PTHR43273">
    <property type="entry name" value="ANAEROBIC SULFATASE-MATURATING ENZYME HOMOLOG ASLB-RELATED"/>
    <property type="match status" value="1"/>
</dbReference>
<dbReference type="PANTHER" id="PTHR43273:SF3">
    <property type="entry name" value="ANAEROBIC SULFATASE-MATURATING ENZYME HOMOLOG ASLB-RELATED"/>
    <property type="match status" value="1"/>
</dbReference>
<reference evidence="1" key="1">
    <citation type="journal article" date="2012" name="Vet. Microbiol.">
        <title>Differential identification of Salmonella enterica serovar Gallinarum biovars Gallinarum and Pullorum and the biovar Gallinarum live vaccine strain 9R.</title>
        <authorList>
            <person name="Kang M.S."/>
            <person name="Kwon Y.K."/>
            <person name="Kim H.R."/>
            <person name="Oh J.Y."/>
            <person name="Kim M.J."/>
            <person name="An B.K."/>
            <person name="Shin E.G."/>
            <person name="Kwon J.H."/>
            <person name="Park C.K."/>
        </authorList>
    </citation>
    <scope>NUCLEOTIDE SEQUENCE</scope>
    <source>
        <strain evidence="1">9R</strain>
    </source>
</reference>
<dbReference type="InterPro" id="IPR023867">
    <property type="entry name" value="Sulphatase_maturase_rSAM"/>
</dbReference>
<organism evidence="1">
    <name type="scientific">Salmonella gallinarum</name>
    <dbReference type="NCBI Taxonomy" id="594"/>
    <lineage>
        <taxon>Bacteria</taxon>
        <taxon>Pseudomonadati</taxon>
        <taxon>Pseudomonadota</taxon>
        <taxon>Gammaproteobacteria</taxon>
        <taxon>Enterobacterales</taxon>
        <taxon>Enterobacteriaceae</taxon>
        <taxon>Salmonella</taxon>
    </lineage>
</organism>
<reference evidence="1" key="2">
    <citation type="submission" date="2012-01" db="EMBL/GenBank/DDBJ databases">
        <authorList>
            <person name="Zhang K.X."/>
            <person name="Zhang M.Y."/>
            <person name="Xin S.N."/>
            <person name="Han Z.X."/>
            <person name="Shao Y.H."/>
            <person name="Liu X.L."/>
            <person name="Liu S.W."/>
            <person name="Ma D.Y."/>
        </authorList>
    </citation>
    <scope>NUCLEOTIDE SEQUENCE</scope>
    <source>
        <strain evidence="1">9R</strain>
    </source>
</reference>
<accession>I3W7C4</accession>
<protein>
    <submittedName>
        <fullName evidence="1">Putative regulatory protein</fullName>
    </submittedName>
</protein>
<evidence type="ECO:0000313" key="1">
    <source>
        <dbReference type="EMBL" id="AFK91503.1"/>
    </source>
</evidence>
<dbReference type="InterPro" id="IPR013785">
    <property type="entry name" value="Aldolase_TIM"/>
</dbReference>
<dbReference type="EMBL" id="JQ479323">
    <property type="protein sequence ID" value="AFK91503.1"/>
    <property type="molecule type" value="Genomic_DNA"/>
</dbReference>
<dbReference type="Gene3D" id="3.20.20.70">
    <property type="entry name" value="Aldolase class I"/>
    <property type="match status" value="1"/>
</dbReference>
<proteinExistence type="predicted"/>
<dbReference type="AlphaFoldDB" id="I3W7C4"/>
<name>I3W7C4_SALGL</name>
<feature type="non-terminal residue" evidence="1">
    <location>
        <position position="1"/>
    </location>
</feature>
<dbReference type="GO" id="GO:0016491">
    <property type="term" value="F:oxidoreductase activity"/>
    <property type="evidence" value="ECO:0007669"/>
    <property type="project" value="InterPro"/>
</dbReference>